<keyword evidence="2 6" id="KW-0812">Transmembrane</keyword>
<name>A0A7J7KHJ2_BUGNE</name>
<comment type="caution">
    <text evidence="7">The sequence shown here is derived from an EMBL/GenBank/DDBJ whole genome shotgun (WGS) entry which is preliminary data.</text>
</comment>
<keyword evidence="4 6" id="KW-0472">Membrane</keyword>
<accession>A0A7J7KHJ2</accession>
<dbReference type="AlphaFoldDB" id="A0A7J7KHJ2"/>
<dbReference type="EMBL" id="VXIV02000584">
    <property type="protein sequence ID" value="KAF6037354.1"/>
    <property type="molecule type" value="Genomic_DNA"/>
</dbReference>
<feature type="transmembrane region" description="Helical" evidence="6">
    <location>
        <begin position="105"/>
        <end position="125"/>
    </location>
</feature>
<organism evidence="7 8">
    <name type="scientific">Bugula neritina</name>
    <name type="common">Brown bryozoan</name>
    <name type="synonym">Sertularia neritina</name>
    <dbReference type="NCBI Taxonomy" id="10212"/>
    <lineage>
        <taxon>Eukaryota</taxon>
        <taxon>Metazoa</taxon>
        <taxon>Spiralia</taxon>
        <taxon>Lophotrochozoa</taxon>
        <taxon>Bryozoa</taxon>
        <taxon>Gymnolaemata</taxon>
        <taxon>Cheilostomatida</taxon>
        <taxon>Flustrina</taxon>
        <taxon>Buguloidea</taxon>
        <taxon>Bugulidae</taxon>
        <taxon>Bugula</taxon>
    </lineage>
</organism>
<comment type="subcellular location">
    <subcellularLocation>
        <location evidence="1">Membrane</location>
        <topology evidence="1">Multi-pass membrane protein</topology>
    </subcellularLocation>
</comment>
<sequence>MCNLFVQHINDYKSVVFVYCHTELLRDKHFLLIRWMAHTYSRSHDMLDIAVYFLSPHDRPDDRVDTNFSGHCLLGVSVTQIINASQPVVMASIHGNGGRCAFVELMGFVALFMSIGLLVWHSYVLFNLWQSSWQENFAGTAISAALMILMLIASSVLTSSVNKFCLELRHNSLGCHSVNYHHNSLWIKFINSEGKEVKNIHTTGFYTLLQLSQVGGWLCFLTLVAVTMIYNAKQRSSSFGQPVAKNIGRERQRLFNGGQRRYDQIS</sequence>
<keyword evidence="8" id="KW-1185">Reference proteome</keyword>
<evidence type="ECO:0000256" key="6">
    <source>
        <dbReference type="SAM" id="Phobius"/>
    </source>
</evidence>
<evidence type="ECO:0000256" key="1">
    <source>
        <dbReference type="ARBA" id="ARBA00004141"/>
    </source>
</evidence>
<evidence type="ECO:0000256" key="2">
    <source>
        <dbReference type="ARBA" id="ARBA00022692"/>
    </source>
</evidence>
<dbReference type="InterPro" id="IPR059010">
    <property type="entry name" value="TMEM179-179B"/>
</dbReference>
<comment type="similarity">
    <text evidence="5">Belongs to the TMEM179 family.</text>
</comment>
<protein>
    <submittedName>
        <fullName evidence="7">Uncharacterized protein</fullName>
    </submittedName>
</protein>
<evidence type="ECO:0000256" key="4">
    <source>
        <dbReference type="ARBA" id="ARBA00023136"/>
    </source>
</evidence>
<reference evidence="7" key="1">
    <citation type="submission" date="2020-06" db="EMBL/GenBank/DDBJ databases">
        <title>Draft genome of Bugula neritina, a colonial animal packing powerful symbionts and potential medicines.</title>
        <authorList>
            <person name="Rayko M."/>
        </authorList>
    </citation>
    <scope>NUCLEOTIDE SEQUENCE [LARGE SCALE GENOMIC DNA]</scope>
    <source>
        <strain evidence="7">Kwan_BN1</strain>
    </source>
</reference>
<feature type="transmembrane region" description="Helical" evidence="6">
    <location>
        <begin position="137"/>
        <end position="157"/>
    </location>
</feature>
<dbReference type="PANTHER" id="PTHR31872:SF4">
    <property type="entry name" value="TRANSMEMBRANE PROTEIN 179"/>
    <property type="match status" value="1"/>
</dbReference>
<gene>
    <name evidence="7" type="ORF">EB796_004334</name>
</gene>
<dbReference type="Proteomes" id="UP000593567">
    <property type="component" value="Unassembled WGS sequence"/>
</dbReference>
<keyword evidence="3 6" id="KW-1133">Transmembrane helix</keyword>
<feature type="transmembrane region" description="Helical" evidence="6">
    <location>
        <begin position="214"/>
        <end position="232"/>
    </location>
</feature>
<proteinExistence type="inferred from homology"/>
<dbReference type="InterPro" id="IPR029673">
    <property type="entry name" value="TMEM179"/>
</dbReference>
<evidence type="ECO:0000256" key="3">
    <source>
        <dbReference type="ARBA" id="ARBA00022989"/>
    </source>
</evidence>
<evidence type="ECO:0000256" key="5">
    <source>
        <dbReference type="ARBA" id="ARBA00093776"/>
    </source>
</evidence>
<evidence type="ECO:0000313" key="7">
    <source>
        <dbReference type="EMBL" id="KAF6037354.1"/>
    </source>
</evidence>
<dbReference type="Pfam" id="PF26158">
    <property type="entry name" value="Claudin_TMEM179-179B"/>
    <property type="match status" value="1"/>
</dbReference>
<dbReference type="PANTHER" id="PTHR31872">
    <property type="entry name" value="TRANSMEMBRANE PROTEIN 179"/>
    <property type="match status" value="1"/>
</dbReference>
<evidence type="ECO:0000313" key="8">
    <source>
        <dbReference type="Proteomes" id="UP000593567"/>
    </source>
</evidence>